<dbReference type="SUPFAM" id="SSF49464">
    <property type="entry name" value="Carboxypeptidase regulatory domain-like"/>
    <property type="match status" value="1"/>
</dbReference>
<dbReference type="Gene3D" id="2.40.170.20">
    <property type="entry name" value="TonB-dependent receptor, beta-barrel domain"/>
    <property type="match status" value="1"/>
</dbReference>
<name>A0A7D3XF36_9BACT</name>
<dbReference type="Proteomes" id="UP000500961">
    <property type="component" value="Chromosome"/>
</dbReference>
<dbReference type="Gene3D" id="2.170.130.10">
    <property type="entry name" value="TonB-dependent receptor, plug domain"/>
    <property type="match status" value="1"/>
</dbReference>
<dbReference type="InterPro" id="IPR037066">
    <property type="entry name" value="Plug_dom_sf"/>
</dbReference>
<evidence type="ECO:0000313" key="13">
    <source>
        <dbReference type="Proteomes" id="UP000500961"/>
    </source>
</evidence>
<organism evidence="12 13">
    <name type="scientific">Tenuifilum thalassicum</name>
    <dbReference type="NCBI Taxonomy" id="2590900"/>
    <lineage>
        <taxon>Bacteria</taxon>
        <taxon>Pseudomonadati</taxon>
        <taxon>Bacteroidota</taxon>
        <taxon>Bacteroidia</taxon>
        <taxon>Bacteroidales</taxon>
        <taxon>Tenuifilaceae</taxon>
        <taxon>Tenuifilum</taxon>
    </lineage>
</organism>
<dbReference type="PANTHER" id="PTHR30069">
    <property type="entry name" value="TONB-DEPENDENT OUTER MEMBRANE RECEPTOR"/>
    <property type="match status" value="1"/>
</dbReference>
<gene>
    <name evidence="12" type="ORF">FHG85_09385</name>
</gene>
<dbReference type="InterPro" id="IPR008969">
    <property type="entry name" value="CarboxyPept-like_regulatory"/>
</dbReference>
<dbReference type="RefSeq" id="WP_173075213.1">
    <property type="nucleotide sequence ID" value="NZ_CP041345.1"/>
</dbReference>
<dbReference type="KEGG" id="ttz:FHG85_09385"/>
<comment type="subcellular location">
    <subcellularLocation>
        <location evidence="1 8">Cell outer membrane</location>
        <topology evidence="1 8">Multi-pass membrane protein</topology>
    </subcellularLocation>
</comment>
<protein>
    <submittedName>
        <fullName evidence="12">TonB-dependent receptor</fullName>
    </submittedName>
</protein>
<dbReference type="GO" id="GO:0015344">
    <property type="term" value="F:siderophore uptake transmembrane transporter activity"/>
    <property type="evidence" value="ECO:0007669"/>
    <property type="project" value="TreeGrafter"/>
</dbReference>
<proteinExistence type="inferred from homology"/>
<keyword evidence="7 8" id="KW-0998">Cell outer membrane</keyword>
<dbReference type="InterPro" id="IPR036942">
    <property type="entry name" value="Beta-barrel_TonB_sf"/>
</dbReference>
<dbReference type="AlphaFoldDB" id="A0A7D3XF36"/>
<keyword evidence="12" id="KW-0675">Receptor</keyword>
<evidence type="ECO:0000256" key="8">
    <source>
        <dbReference type="PROSITE-ProRule" id="PRU01360"/>
    </source>
</evidence>
<reference evidence="12 13" key="1">
    <citation type="submission" date="2019-07" db="EMBL/GenBank/DDBJ databases">
        <title>Thalassofilum flectens gen. nov., sp. nov., a novel moderate thermophilic anaerobe from a shallow sea hot spring in Kunashir Island (Russia), representing a new family in the order Bacteroidales, and proposal of Thalassofilacea fam. nov.</title>
        <authorList>
            <person name="Kochetkova T.V."/>
            <person name="Podosokorskaya O.A."/>
            <person name="Novikov A."/>
            <person name="Elcheninov A.G."/>
            <person name="Toshchakov S.V."/>
            <person name="Kublanov I.V."/>
        </authorList>
    </citation>
    <scope>NUCLEOTIDE SEQUENCE [LARGE SCALE GENOMIC DNA]</scope>
    <source>
        <strain evidence="12 13">38-H</strain>
    </source>
</reference>
<dbReference type="GO" id="GO:0009279">
    <property type="term" value="C:cell outer membrane"/>
    <property type="evidence" value="ECO:0007669"/>
    <property type="project" value="UniProtKB-SubCell"/>
</dbReference>
<dbReference type="InterPro" id="IPR012910">
    <property type="entry name" value="Plug_dom"/>
</dbReference>
<dbReference type="GO" id="GO:0044718">
    <property type="term" value="P:siderophore transmembrane transport"/>
    <property type="evidence" value="ECO:0007669"/>
    <property type="project" value="TreeGrafter"/>
</dbReference>
<accession>A0A7D3XF36</accession>
<evidence type="ECO:0000256" key="7">
    <source>
        <dbReference type="ARBA" id="ARBA00023237"/>
    </source>
</evidence>
<evidence type="ECO:0000313" key="12">
    <source>
        <dbReference type="EMBL" id="QKG80467.1"/>
    </source>
</evidence>
<keyword evidence="3 8" id="KW-1134">Transmembrane beta strand</keyword>
<dbReference type="InterPro" id="IPR039426">
    <property type="entry name" value="TonB-dep_rcpt-like"/>
</dbReference>
<evidence type="ECO:0000256" key="6">
    <source>
        <dbReference type="ARBA" id="ARBA00023136"/>
    </source>
</evidence>
<dbReference type="Pfam" id="PF07715">
    <property type="entry name" value="Plug"/>
    <property type="match status" value="1"/>
</dbReference>
<evidence type="ECO:0000256" key="4">
    <source>
        <dbReference type="ARBA" id="ARBA00022692"/>
    </source>
</evidence>
<dbReference type="EMBL" id="CP041345">
    <property type="protein sequence ID" value="QKG80467.1"/>
    <property type="molecule type" value="Genomic_DNA"/>
</dbReference>
<dbReference type="Gene3D" id="2.60.40.1120">
    <property type="entry name" value="Carboxypeptidase-like, regulatory domain"/>
    <property type="match status" value="1"/>
</dbReference>
<dbReference type="Pfam" id="PF00593">
    <property type="entry name" value="TonB_dep_Rec_b-barrel"/>
    <property type="match status" value="1"/>
</dbReference>
<dbReference type="InterPro" id="IPR000531">
    <property type="entry name" value="Beta-barrel_TonB"/>
</dbReference>
<evidence type="ECO:0000259" key="10">
    <source>
        <dbReference type="Pfam" id="PF00593"/>
    </source>
</evidence>
<feature type="domain" description="TonB-dependent receptor-like beta-barrel" evidence="10">
    <location>
        <begin position="346"/>
        <end position="760"/>
    </location>
</feature>
<evidence type="ECO:0000256" key="1">
    <source>
        <dbReference type="ARBA" id="ARBA00004571"/>
    </source>
</evidence>
<keyword evidence="5 9" id="KW-0798">TonB box</keyword>
<evidence type="ECO:0000256" key="5">
    <source>
        <dbReference type="ARBA" id="ARBA00023077"/>
    </source>
</evidence>
<evidence type="ECO:0000259" key="11">
    <source>
        <dbReference type="Pfam" id="PF07715"/>
    </source>
</evidence>
<dbReference type="PROSITE" id="PS52016">
    <property type="entry name" value="TONB_DEPENDENT_REC_3"/>
    <property type="match status" value="1"/>
</dbReference>
<dbReference type="PANTHER" id="PTHR30069:SF57">
    <property type="entry name" value="TONB-DEPENDENT RECEPTOR"/>
    <property type="match status" value="1"/>
</dbReference>
<sequence length="799" mass="89069">MKRFLLFFFLILSVLVVNDVFANLPEGSCRLTGVVKCKGEVLPFANVVIKGTTLGTVTNESGRFSFCNLSKGSYTIVVSSVGYKTVELPVKVKDDERVELSIELEEDLLQLDEVVVSADRGMIKRTQAPVMVNTISPTVFNSTQSAVAGEALNFMPGLRLENDCQNCGFNQVRMNGLEGPYSQILINSRPIFSGLASVYGLELLPSNMIERIEVVRGGGSVLYGSNAIAGTINIILKDAVANSYEVGFSSSGVGFGLKDANGPIPDFSLNFNNTLVAADNRTGITVYGFNRDRSMFDANGDGFSELAPLSNFSMGTRIWQKLGDRGKISVDFFGIREKRDGGNKQAYPLHERDVAEAVKHDLRAGSLLYERYFRHLDLFSFFVSAQYLNRDSYYGANKSLSSYGKSRDITFNAGMQYKAILGLSTLTFGSELTGSNLNDKKLAYRDISNPIFEIDTQTGDTLGVNYPQVDNTTVSDQGLLTYGVFAQHDLSIGKLKTSLGLRLEQYRVVDYVHEDNPDKNGLVLVPRVSLMYNATEWMQARVSYSQGYRTPQIFDEDLHVETSGARQVINRNDPDLKQETSHSFMFSLDINKQVGRNYIGFLTELFYTRLQDPFVNEIGTPDENGVVVYTRRNAPDGATVKGFNMEGKFKSLKDFSVTAGFTLQSSLYDVPQEFGERKFFRTPSQYGYLILDWDFMKGFCLSVSGTYTGSMLAPYFGPNTNMETGELRETQEFFDMNLKLSYDVDLNGKVLRFFGGVKNIFNSYQSDFDMGINRDPSYIYGPTNPRTIFVGVKFGNLLR</sequence>
<keyword evidence="6 8" id="KW-0472">Membrane</keyword>
<feature type="domain" description="TonB-dependent receptor plug" evidence="11">
    <location>
        <begin position="127"/>
        <end position="231"/>
    </location>
</feature>
<comment type="similarity">
    <text evidence="8 9">Belongs to the TonB-dependent receptor family.</text>
</comment>
<keyword evidence="4 8" id="KW-0812">Transmembrane</keyword>
<evidence type="ECO:0000256" key="2">
    <source>
        <dbReference type="ARBA" id="ARBA00022448"/>
    </source>
</evidence>
<evidence type="ECO:0000256" key="3">
    <source>
        <dbReference type="ARBA" id="ARBA00022452"/>
    </source>
</evidence>
<keyword evidence="2 8" id="KW-0813">Transport</keyword>
<dbReference type="Pfam" id="PF13715">
    <property type="entry name" value="CarbopepD_reg_2"/>
    <property type="match status" value="1"/>
</dbReference>
<dbReference type="SUPFAM" id="SSF56935">
    <property type="entry name" value="Porins"/>
    <property type="match status" value="1"/>
</dbReference>
<keyword evidence="13" id="KW-1185">Reference proteome</keyword>
<evidence type="ECO:0000256" key="9">
    <source>
        <dbReference type="RuleBase" id="RU003357"/>
    </source>
</evidence>